<dbReference type="Pfam" id="PF01026">
    <property type="entry name" value="TatD_DNase"/>
    <property type="match status" value="1"/>
</dbReference>
<feature type="chain" id="PRO_5016838468" description="TatD related DNase" evidence="1">
    <location>
        <begin position="19"/>
        <end position="136"/>
    </location>
</feature>
<sequence>MHCVRGYGHLLQLFTALAATPDSCPPKVMLHSYGGSVEEIPRFCRLKGLGDRFYFSFSHAINARTPEKLAARIAAVPDDRLLIESDQVTPLVIDGGLREICRVVAGVKGWGMAETAQRMLDNFKAFYAGQLSGHDV</sequence>
<protein>
    <recommendedName>
        <fullName evidence="4">TatD related DNase</fullName>
    </recommendedName>
</protein>
<accession>A0A383WQE8</accession>
<name>A0A383WQE8_TETOB</name>
<dbReference type="InterPro" id="IPR001130">
    <property type="entry name" value="TatD-like"/>
</dbReference>
<evidence type="ECO:0008006" key="4">
    <source>
        <dbReference type="Google" id="ProtNLM"/>
    </source>
</evidence>
<dbReference type="Proteomes" id="UP000256970">
    <property type="component" value="Unassembled WGS sequence"/>
</dbReference>
<feature type="signal peptide" evidence="1">
    <location>
        <begin position="1"/>
        <end position="18"/>
    </location>
</feature>
<dbReference type="InterPro" id="IPR053044">
    <property type="entry name" value="Metallo-hydrolase/TatD-type"/>
</dbReference>
<dbReference type="InterPro" id="IPR032466">
    <property type="entry name" value="Metal_Hydrolase"/>
</dbReference>
<proteinExistence type="predicted"/>
<evidence type="ECO:0000313" key="2">
    <source>
        <dbReference type="EMBL" id="SZX79286.1"/>
    </source>
</evidence>
<evidence type="ECO:0000313" key="3">
    <source>
        <dbReference type="Proteomes" id="UP000256970"/>
    </source>
</evidence>
<dbReference type="GO" id="GO:0016788">
    <property type="term" value="F:hydrolase activity, acting on ester bonds"/>
    <property type="evidence" value="ECO:0007669"/>
    <property type="project" value="InterPro"/>
</dbReference>
<keyword evidence="1" id="KW-0732">Signal</keyword>
<dbReference type="Gene3D" id="3.20.20.140">
    <property type="entry name" value="Metal-dependent hydrolases"/>
    <property type="match status" value="1"/>
</dbReference>
<reference evidence="2 3" key="1">
    <citation type="submission" date="2016-10" db="EMBL/GenBank/DDBJ databases">
        <authorList>
            <person name="Cai Z."/>
        </authorList>
    </citation>
    <scope>NUCLEOTIDE SEQUENCE [LARGE SCALE GENOMIC DNA]</scope>
</reference>
<organism evidence="2 3">
    <name type="scientific">Tetradesmus obliquus</name>
    <name type="common">Green alga</name>
    <name type="synonym">Acutodesmus obliquus</name>
    <dbReference type="NCBI Taxonomy" id="3088"/>
    <lineage>
        <taxon>Eukaryota</taxon>
        <taxon>Viridiplantae</taxon>
        <taxon>Chlorophyta</taxon>
        <taxon>core chlorophytes</taxon>
        <taxon>Chlorophyceae</taxon>
        <taxon>CS clade</taxon>
        <taxon>Sphaeropleales</taxon>
        <taxon>Scenedesmaceae</taxon>
        <taxon>Tetradesmus</taxon>
    </lineage>
</organism>
<gene>
    <name evidence="2" type="ORF">BQ4739_LOCUS19566</name>
</gene>
<dbReference type="AlphaFoldDB" id="A0A383WQE8"/>
<dbReference type="EMBL" id="FNXT01001361">
    <property type="protein sequence ID" value="SZX79286.1"/>
    <property type="molecule type" value="Genomic_DNA"/>
</dbReference>
<dbReference type="PANTHER" id="PTHR47345">
    <property type="entry name" value="CUT9-INTERACTING PROTEIN SCN1"/>
    <property type="match status" value="1"/>
</dbReference>
<evidence type="ECO:0000256" key="1">
    <source>
        <dbReference type="SAM" id="SignalP"/>
    </source>
</evidence>
<dbReference type="PANTHER" id="PTHR47345:SF1">
    <property type="entry name" value="CUT9-INTERACTING PROTEIN SCN1"/>
    <property type="match status" value="1"/>
</dbReference>
<dbReference type="SUPFAM" id="SSF51556">
    <property type="entry name" value="Metallo-dependent hydrolases"/>
    <property type="match status" value="1"/>
</dbReference>
<keyword evidence="3" id="KW-1185">Reference proteome</keyword>